<accession>A0A183EEV5</accession>
<feature type="transmembrane region" description="Helical" evidence="1">
    <location>
        <begin position="227"/>
        <end position="248"/>
    </location>
</feature>
<evidence type="ECO:0000313" key="4">
    <source>
        <dbReference type="WBParaSite" id="GPUH_0001952101-mRNA-1"/>
    </source>
</evidence>
<keyword evidence="1" id="KW-0472">Membrane</keyword>
<keyword evidence="1" id="KW-1133">Transmembrane helix</keyword>
<feature type="transmembrane region" description="Helical" evidence="1">
    <location>
        <begin position="286"/>
        <end position="308"/>
    </location>
</feature>
<keyword evidence="3" id="KW-1185">Reference proteome</keyword>
<dbReference type="WBParaSite" id="GPUH_0001952101-mRNA-1">
    <property type="protein sequence ID" value="GPUH_0001952101-mRNA-1"/>
    <property type="gene ID" value="GPUH_0001952101"/>
</dbReference>
<protein>
    <submittedName>
        <fullName evidence="4">Ion_trans domain-containing protein</fullName>
    </submittedName>
</protein>
<dbReference type="Proteomes" id="UP000271098">
    <property type="component" value="Unassembled WGS sequence"/>
</dbReference>
<gene>
    <name evidence="2" type="ORF">GPUH_LOCUS19496</name>
</gene>
<evidence type="ECO:0000313" key="3">
    <source>
        <dbReference type="Proteomes" id="UP000271098"/>
    </source>
</evidence>
<dbReference type="AlphaFoldDB" id="A0A183EEV5"/>
<reference evidence="2 3" key="2">
    <citation type="submission" date="2018-11" db="EMBL/GenBank/DDBJ databases">
        <authorList>
            <consortium name="Pathogen Informatics"/>
        </authorList>
    </citation>
    <scope>NUCLEOTIDE SEQUENCE [LARGE SCALE GENOMIC DNA]</scope>
</reference>
<evidence type="ECO:0000313" key="2">
    <source>
        <dbReference type="EMBL" id="VDN33960.1"/>
    </source>
</evidence>
<name>A0A183EEV5_9BILA</name>
<dbReference type="InterPro" id="IPR036259">
    <property type="entry name" value="MFS_trans_sf"/>
</dbReference>
<organism evidence="4">
    <name type="scientific">Gongylonema pulchrum</name>
    <dbReference type="NCBI Taxonomy" id="637853"/>
    <lineage>
        <taxon>Eukaryota</taxon>
        <taxon>Metazoa</taxon>
        <taxon>Ecdysozoa</taxon>
        <taxon>Nematoda</taxon>
        <taxon>Chromadorea</taxon>
        <taxon>Rhabditida</taxon>
        <taxon>Spirurina</taxon>
        <taxon>Spiruromorpha</taxon>
        <taxon>Spiruroidea</taxon>
        <taxon>Gongylonematidae</taxon>
        <taxon>Gongylonema</taxon>
    </lineage>
</organism>
<dbReference type="SUPFAM" id="SSF103473">
    <property type="entry name" value="MFS general substrate transporter"/>
    <property type="match status" value="1"/>
</dbReference>
<proteinExistence type="predicted"/>
<dbReference type="EMBL" id="UYRT01088635">
    <property type="protein sequence ID" value="VDN33960.1"/>
    <property type="molecule type" value="Genomic_DNA"/>
</dbReference>
<keyword evidence="1" id="KW-0812">Transmembrane</keyword>
<reference evidence="4" key="1">
    <citation type="submission" date="2016-06" db="UniProtKB">
        <authorList>
            <consortium name="WormBaseParasite"/>
        </authorList>
    </citation>
    <scope>IDENTIFICATION</scope>
</reference>
<sequence length="326" mass="36486">MNFAHVDSLPRRAISLPAIPTYALRYIDSDDELFNVQAVKAAANELQVSVAKSRSMGEFLHSPVNDITKEQKYTADVGTVTQTHPDPVKAAANELQVSVAKSRSMGEFLHSPVNDITKEQKYTADVGAVTQTHPDPIKTVAAQELPAVAFKAVRSSCIATTLPAAQGRVPAANVLNFRWKFVLLGDGMYRRIPSAPAVYYRRKRKRSAFQFSKIWESFLEWTSASKMLIIIPEFSVFLLSTFILYIFFDIPYVNFPEYAVDIHNVTEAEASYLYAVDIHNVTEAEASYLVSGIGLTNMISMLFCGFIADWSHTRQVKWQIFDVLVT</sequence>
<evidence type="ECO:0000256" key="1">
    <source>
        <dbReference type="SAM" id="Phobius"/>
    </source>
</evidence>
<dbReference type="OrthoDB" id="410267at2759"/>